<dbReference type="EMBL" id="FUKM01000058">
    <property type="protein sequence ID" value="SJN14840.1"/>
    <property type="molecule type" value="Genomic_DNA"/>
</dbReference>
<evidence type="ECO:0000313" key="2">
    <source>
        <dbReference type="Proteomes" id="UP000196331"/>
    </source>
</evidence>
<evidence type="ECO:0000313" key="1">
    <source>
        <dbReference type="EMBL" id="SJN14840.1"/>
    </source>
</evidence>
<comment type="caution">
    <text evidence="1">The sequence shown here is derived from an EMBL/GenBank/DDBJ whole genome shotgun (WGS) entry which is preliminary data.</text>
</comment>
<dbReference type="RefSeq" id="WP_087111310.1">
    <property type="nucleotide sequence ID" value="NZ_FUKM01000058.1"/>
</dbReference>
<accession>A0A1R4I4V8</accession>
<protein>
    <submittedName>
        <fullName evidence="1">Uncharacterized protein</fullName>
    </submittedName>
</protein>
<name>A0A1R4I4V8_9GAMM</name>
<reference evidence="1 2" key="1">
    <citation type="submission" date="2017-02" db="EMBL/GenBank/DDBJ databases">
        <authorList>
            <person name="Dridi B."/>
        </authorList>
    </citation>
    <scope>NUCLEOTIDE SEQUENCE [LARGE SCALE GENOMIC DNA]</scope>
    <source>
        <strain evidence="1 2">JB380</strain>
    </source>
</reference>
<proteinExistence type="predicted"/>
<organism evidence="1 2">
    <name type="scientific">Halomonas citrativorans</name>
    <dbReference type="NCBI Taxonomy" id="2742612"/>
    <lineage>
        <taxon>Bacteria</taxon>
        <taxon>Pseudomonadati</taxon>
        <taxon>Pseudomonadota</taxon>
        <taxon>Gammaproteobacteria</taxon>
        <taxon>Oceanospirillales</taxon>
        <taxon>Halomonadaceae</taxon>
        <taxon>Halomonas</taxon>
    </lineage>
</organism>
<dbReference type="AlphaFoldDB" id="A0A1R4I4V8"/>
<gene>
    <name evidence="1" type="ORF">CZ787_17160</name>
</gene>
<dbReference type="Proteomes" id="UP000196331">
    <property type="component" value="Unassembled WGS sequence"/>
</dbReference>
<sequence>MTNLELCRAAMYHQLGQRTKLSASGYNVIFAEGYRLNDRADLSEGIPERAEAQLKFAGIDPSLVTQEQLEAYQTWQADRDREHSLNGACILVTGKRRPERGSRMWNEVILKDGRGEELACHVIKCLEEWDSEARNHGGGIGGFRAIPNANAINEAIAKIQREFPDYADAPIQR</sequence>